<feature type="domain" description="Peptidase C1A papain C-terminal" evidence="3">
    <location>
        <begin position="366"/>
        <end position="589"/>
    </location>
</feature>
<proteinExistence type="inferred from homology"/>
<gene>
    <name evidence="5" type="ORF">WJX75_006231</name>
</gene>
<dbReference type="SUPFAM" id="SSF54001">
    <property type="entry name" value="Cysteine proteinases"/>
    <property type="match status" value="1"/>
</dbReference>
<accession>A0ABR2YQ32</accession>
<evidence type="ECO:0000256" key="2">
    <source>
        <dbReference type="ARBA" id="ARBA00023157"/>
    </source>
</evidence>
<protein>
    <recommendedName>
        <fullName evidence="7">Cysteine proteinase</fullName>
    </recommendedName>
</protein>
<name>A0ABR2YQ32_9CHLO</name>
<comment type="caution">
    <text evidence="5">The sequence shown here is derived from an EMBL/GenBank/DDBJ whole genome shotgun (WGS) entry which is preliminary data.</text>
</comment>
<dbReference type="Pfam" id="PF00112">
    <property type="entry name" value="Peptidase_C1"/>
    <property type="match status" value="1"/>
</dbReference>
<evidence type="ECO:0000259" key="3">
    <source>
        <dbReference type="SMART" id="SM00645"/>
    </source>
</evidence>
<organism evidence="5 6">
    <name type="scientific">Coccomyxa subellipsoidea</name>
    <dbReference type="NCBI Taxonomy" id="248742"/>
    <lineage>
        <taxon>Eukaryota</taxon>
        <taxon>Viridiplantae</taxon>
        <taxon>Chlorophyta</taxon>
        <taxon>core chlorophytes</taxon>
        <taxon>Trebouxiophyceae</taxon>
        <taxon>Trebouxiophyceae incertae sedis</taxon>
        <taxon>Coccomyxaceae</taxon>
        <taxon>Coccomyxa</taxon>
    </lineage>
</organism>
<dbReference type="InterPro" id="IPR000668">
    <property type="entry name" value="Peptidase_C1A_C"/>
</dbReference>
<evidence type="ECO:0000259" key="4">
    <source>
        <dbReference type="SMART" id="SM00848"/>
    </source>
</evidence>
<reference evidence="5 6" key="1">
    <citation type="journal article" date="2024" name="Nat. Commun.">
        <title>Phylogenomics reveals the evolutionary origins of lichenization in chlorophyte algae.</title>
        <authorList>
            <person name="Puginier C."/>
            <person name="Libourel C."/>
            <person name="Otte J."/>
            <person name="Skaloud P."/>
            <person name="Haon M."/>
            <person name="Grisel S."/>
            <person name="Petersen M."/>
            <person name="Berrin J.G."/>
            <person name="Delaux P.M."/>
            <person name="Dal Grande F."/>
            <person name="Keller J."/>
        </authorList>
    </citation>
    <scope>NUCLEOTIDE SEQUENCE [LARGE SCALE GENOMIC DNA]</scope>
    <source>
        <strain evidence="5 6">SAG 216-7</strain>
    </source>
</reference>
<dbReference type="PRINTS" id="PR00705">
    <property type="entry name" value="PAPAIN"/>
</dbReference>
<keyword evidence="6" id="KW-1185">Reference proteome</keyword>
<comment type="similarity">
    <text evidence="1">Belongs to the peptidase C1 family.</text>
</comment>
<dbReference type="InterPro" id="IPR039417">
    <property type="entry name" value="Peptidase_C1A_papain-like"/>
</dbReference>
<dbReference type="SMART" id="SM00848">
    <property type="entry name" value="Inhibitor_I29"/>
    <property type="match status" value="1"/>
</dbReference>
<dbReference type="Gene3D" id="3.90.70.10">
    <property type="entry name" value="Cysteine proteinases"/>
    <property type="match status" value="1"/>
</dbReference>
<dbReference type="PANTHER" id="PTHR12411">
    <property type="entry name" value="CYSTEINE PROTEASE FAMILY C1-RELATED"/>
    <property type="match status" value="1"/>
</dbReference>
<evidence type="ECO:0000256" key="1">
    <source>
        <dbReference type="ARBA" id="ARBA00008455"/>
    </source>
</evidence>
<dbReference type="Pfam" id="PF08246">
    <property type="entry name" value="Inhibitor_I29"/>
    <property type="match status" value="1"/>
</dbReference>
<evidence type="ECO:0000313" key="5">
    <source>
        <dbReference type="EMBL" id="KAK9909026.1"/>
    </source>
</evidence>
<evidence type="ECO:0000313" key="6">
    <source>
        <dbReference type="Proteomes" id="UP001491310"/>
    </source>
</evidence>
<dbReference type="InterPro" id="IPR013128">
    <property type="entry name" value="Peptidase_C1A"/>
</dbReference>
<dbReference type="EMBL" id="JALJOT010000007">
    <property type="protein sequence ID" value="KAK9909026.1"/>
    <property type="molecule type" value="Genomic_DNA"/>
</dbReference>
<evidence type="ECO:0008006" key="7">
    <source>
        <dbReference type="Google" id="ProtNLM"/>
    </source>
</evidence>
<dbReference type="InterPro" id="IPR025661">
    <property type="entry name" value="Pept_asp_AS"/>
</dbReference>
<feature type="domain" description="Cathepsin propeptide inhibitor" evidence="4">
    <location>
        <begin position="273"/>
        <end position="329"/>
    </location>
</feature>
<dbReference type="InterPro" id="IPR013201">
    <property type="entry name" value="Prot_inhib_I29"/>
</dbReference>
<keyword evidence="2" id="KW-1015">Disulfide bond</keyword>
<dbReference type="Proteomes" id="UP001491310">
    <property type="component" value="Unassembled WGS sequence"/>
</dbReference>
<dbReference type="PROSITE" id="PS00139">
    <property type="entry name" value="THIOL_PROTEASE_CYS"/>
    <property type="match status" value="1"/>
</dbReference>
<sequence length="594" mass="67406">MISALFLSCAWGLNFELPVSVRTRSPAAPAWAAQYKVSWDLAVPYVSTLQSTPLKYRYDAWQDTENGRQKFTRDGVETTIEKLGQEREDSLQYQIYPRVDKLDCRTDDIGGGAGPTAQAQRRLLQTGPSNAAKLGLILPDLTESRWLYNGSTLLQEGRHANKRAESWVWRVTNDEGYGEYHNTYTFYVDKDGAPLRLNMWGVNLYTGGHFDLYVADYYDYKVGKIDDQEFDVPSFCPEKPEPDSSNGRFHKNMGGLARMRSLLPNAHYGDEEYDVFVLRHGRRHRSAEEYEGRRQVFQENKLKVLEWNGRSDAHKLDINHFADWTQEEFEALMLPNKGRERPSLGNIPFDNARVKLHKPTVAKHMLPSYVDWRGTPADSPVKDQAACGSCWAFGSVASVEAAYFRETGKQLLLSEQHMIDCAWDAGNTGCMGGFQPLAFNWMADVLQLATEEAYPYEGVTNFCKKNITDKVTFKKFSQVWVNATDSLTQEEAVMEAIYTKGPMTVSVNAEGEDWRFYKSGVYNNTRCSPKLKALDHAVVVSGYGETADGQKYWIVKNTWSANWGEKGYIRISRDPAYDCGIATQAIYNDIELAD</sequence>
<dbReference type="SMART" id="SM00645">
    <property type="entry name" value="Pept_C1"/>
    <property type="match status" value="1"/>
</dbReference>
<dbReference type="CDD" id="cd02248">
    <property type="entry name" value="Peptidase_C1A"/>
    <property type="match status" value="1"/>
</dbReference>
<dbReference type="PROSITE" id="PS00640">
    <property type="entry name" value="THIOL_PROTEASE_ASN"/>
    <property type="match status" value="1"/>
</dbReference>
<dbReference type="InterPro" id="IPR038765">
    <property type="entry name" value="Papain-like_cys_pep_sf"/>
</dbReference>
<dbReference type="InterPro" id="IPR000169">
    <property type="entry name" value="Pept_cys_AS"/>
</dbReference>